<evidence type="ECO:0000313" key="1">
    <source>
        <dbReference type="EMBL" id="VYU57998.1"/>
    </source>
</evidence>
<accession>A0A6N3G051</accession>
<dbReference type="AlphaFoldDB" id="A0A6N3G051"/>
<organism evidence="1">
    <name type="scientific">Intestinibacter bartlettii</name>
    <dbReference type="NCBI Taxonomy" id="261299"/>
    <lineage>
        <taxon>Bacteria</taxon>
        <taxon>Bacillati</taxon>
        <taxon>Bacillota</taxon>
        <taxon>Clostridia</taxon>
        <taxon>Peptostreptococcales</taxon>
        <taxon>Peptostreptococcaceae</taxon>
        <taxon>Intestinibacter</taxon>
    </lineage>
</organism>
<name>A0A6N3G051_9FIRM</name>
<reference evidence="1" key="1">
    <citation type="submission" date="2019-11" db="EMBL/GenBank/DDBJ databases">
        <authorList>
            <person name="Feng L."/>
        </authorList>
    </citation>
    <scope>NUCLEOTIDE SEQUENCE</scope>
    <source>
        <strain evidence="1">IbartlettiiLFYP30</strain>
    </source>
</reference>
<gene>
    <name evidence="1" type="ORF">IBLFYP30_00678</name>
</gene>
<proteinExistence type="predicted"/>
<dbReference type="EMBL" id="CACRUE010000046">
    <property type="protein sequence ID" value="VYU57998.1"/>
    <property type="molecule type" value="Genomic_DNA"/>
</dbReference>
<sequence>MKYKVDIEATKSYLDIYNEHCQCMYCNNYLKTFESTYPKAAKELQQLGINIDYPLEIIDFCWNENEDKRINESYYSVKGELFEDKTVLYDEDAVITLYRYDTDARIYANTGMEKPYFIAKVTNVELPWVLEEQPFD</sequence>
<protein>
    <submittedName>
        <fullName evidence="1">Uncharacterized protein</fullName>
    </submittedName>
</protein>
<dbReference type="RefSeq" id="WP_156531284.1">
    <property type="nucleotide sequence ID" value="NZ_CACRUE010000046.1"/>
</dbReference>